<feature type="domain" description="Response regulatory" evidence="14">
    <location>
        <begin position="1095"/>
        <end position="1213"/>
    </location>
</feature>
<dbReference type="SUPFAM" id="SSF55874">
    <property type="entry name" value="ATPase domain of HSP90 chaperone/DNA topoisomerase II/histidine kinase"/>
    <property type="match status" value="1"/>
</dbReference>
<evidence type="ECO:0000256" key="3">
    <source>
        <dbReference type="ARBA" id="ARBA00022553"/>
    </source>
</evidence>
<evidence type="ECO:0000313" key="16">
    <source>
        <dbReference type="Proteomes" id="UP001179121"/>
    </source>
</evidence>
<dbReference type="InterPro" id="IPR035965">
    <property type="entry name" value="PAS-like_dom_sf"/>
</dbReference>
<dbReference type="Pfam" id="PF08448">
    <property type="entry name" value="PAS_4"/>
    <property type="match status" value="1"/>
</dbReference>
<dbReference type="InterPro" id="IPR013655">
    <property type="entry name" value="PAS_fold_3"/>
</dbReference>
<dbReference type="SMART" id="SM00086">
    <property type="entry name" value="PAC"/>
    <property type="match status" value="5"/>
</dbReference>
<dbReference type="InterPro" id="IPR003018">
    <property type="entry name" value="GAF"/>
</dbReference>
<dbReference type="InterPro" id="IPR003661">
    <property type="entry name" value="HisK_dim/P_dom"/>
</dbReference>
<dbReference type="InterPro" id="IPR036890">
    <property type="entry name" value="HATPase_C_sf"/>
</dbReference>
<dbReference type="SMART" id="SM00388">
    <property type="entry name" value="HisKA"/>
    <property type="match status" value="1"/>
</dbReference>
<feature type="domain" description="Response regulatory" evidence="14">
    <location>
        <begin position="1243"/>
        <end position="1359"/>
    </location>
</feature>
<dbReference type="SMART" id="SM00387">
    <property type="entry name" value="HATPase_c"/>
    <property type="match status" value="1"/>
</dbReference>
<dbReference type="InterPro" id="IPR011006">
    <property type="entry name" value="CheY-like_superfamily"/>
</dbReference>
<gene>
    <name evidence="15" type="ORF">DNFV4_01228</name>
</gene>
<keyword evidence="3" id="KW-0597">Phosphoprotein</keyword>
<dbReference type="EC" id="2.7.13.3" evidence="2"/>
<comment type="catalytic activity">
    <reaction evidence="1">
        <text>ATP + protein L-histidine = ADP + protein N-phospho-L-histidine.</text>
        <dbReference type="EC" id="2.7.13.3"/>
    </reaction>
</comment>
<evidence type="ECO:0000259" key="11">
    <source>
        <dbReference type="SMART" id="SM00091"/>
    </source>
</evidence>
<dbReference type="InterPro" id="IPR029016">
    <property type="entry name" value="GAF-like_dom_sf"/>
</dbReference>
<evidence type="ECO:0000256" key="5">
    <source>
        <dbReference type="ARBA" id="ARBA00022741"/>
    </source>
</evidence>
<feature type="domain" description="Histidine kinase/HSP90-like ATPase" evidence="12">
    <location>
        <begin position="961"/>
        <end position="1077"/>
    </location>
</feature>
<dbReference type="RefSeq" id="WP_289267769.1">
    <property type="nucleotide sequence ID" value="NZ_OX365700.1"/>
</dbReference>
<sequence>MMVAPLPEDEAQRLKALNRYEILDTEAEPAFDDLARLAAQICETPIALISLVDPCRQWFKAKTGLSACETSRDMAFCAHAILQRDLLIVPDALADERFADNPLVTGEPKIRFYAGAPLVTEDGYALGTLCVIDRTPRHLSGEQRAAMAALGRQVMSQMELRLRNRELRRSVAAERAARAAEARLRFAIDRSPEGVALLDREGRLTYLNHAFAELYGFDVAQLTGRSWQTLFSPAWVATVEQTILPVLCQRRTWQGEVMGERKSRKAVALDCSLSLLSEEDQEVWLLWTCQDITERKHALEEMKRAQQSLLDHQRNLNEAQRLAHLGSWEWDIATGAELWSNELYRIFGYEPGAIQPCYEVFVATLHEEDRDRVLAAVDRAIHEDAPYDLTCRVNRTDGVVRFIHCQGTVIRDRARRPQKMVGTAQDVTERVNTEDALRRQTARVSAIFDHAVDGILTIDEQGLVESFNPAAEEIFGYGAKDIIGETVARLLPDPHRSLCGRLLVQYLAEQPQGPPGCRREILGRRRNGAVFSLEISISEMMIGGCRLWTGFVRDITEWKRSDDALRISEARTRLIIDTALNAVIGMDAAGYVMEWNRKAESMFGWGRDEACGRLLADLIIPRRFRQAHMAGLRRFLEAGETRMMNRQVETTALRRDGTEFPVELAVTSAEVAGQTCFHAFLSDITERKRIEEALRMSEERFHLAVKGSSDGIWDWNVVTNEFYYSPRFKELLGYADHEMASRFDSFTTYAHSDDRDRVLSALYDHLYMKTPFDVEIRLLKKPGAYGWFRIRGQAIWDEAGKPVRMAGSLTDIHKAKSAEEDLAKAAVELEGQNLLLMEARDQALAATQAKSDFLAAMSHEIRTPMNAIVGMADLLAESQLTQEQQAYVRRLSRAAAGLLDLINDVLDLSKIESGYLELESITFDLPDLIETTADMLAVRAHAKGLELVTDIDPALPAKVCGDPTRLRQILVNLVGNAIKFTERGEVVIRARREAESSEPDRFQFSVTDTGIGIAEDKLQAIFERFTQADSSTTRRYGGTGLGLAISKKLAELMGGTIRAESLAGLGATFHVTVRLPPVTMPESEPDGRQPDLAGRRILVVDGNHSVRHVVRQAVTHLNGDVIEAPDGPTALDVLRRSRETGQPVHLLIVDRLVAAPSGLPLADEMRASPEFIGLPAILLASSCGSGEEAPAAAAGMSACLSKPVRRQALVSLILSRLGSASGTDSESPRTREEQVTPPDLVPLRILVAEDLEDNREVIRLFLKDRPWSLDFAENGVAAVQRFKAAAYDLVFMDVQMPELDGYDATRMMREWEQVQGRPRTPIVALTANALREEVEKSLAAGCDAHMTKPIKKKTLLAAVARYGLRLEDQGALP</sequence>
<dbReference type="SMART" id="SM00091">
    <property type="entry name" value="PAS"/>
    <property type="match status" value="5"/>
</dbReference>
<dbReference type="Gene3D" id="1.10.287.130">
    <property type="match status" value="1"/>
</dbReference>
<dbReference type="CDD" id="cd00082">
    <property type="entry name" value="HisKA"/>
    <property type="match status" value="1"/>
</dbReference>
<dbReference type="InterPro" id="IPR001789">
    <property type="entry name" value="Sig_transdc_resp-reg_receiver"/>
</dbReference>
<dbReference type="Pfam" id="PF08447">
    <property type="entry name" value="PAS_3"/>
    <property type="match status" value="2"/>
</dbReference>
<reference evidence="15" key="1">
    <citation type="submission" date="2022-10" db="EMBL/GenBank/DDBJ databases">
        <authorList>
            <person name="Koch H."/>
        </authorList>
    </citation>
    <scope>NUCLEOTIDE SEQUENCE</scope>
    <source>
        <strain evidence="15">DNF</strain>
    </source>
</reference>
<dbReference type="EMBL" id="OX365700">
    <property type="protein sequence ID" value="CAI4030798.1"/>
    <property type="molecule type" value="Genomic_DNA"/>
</dbReference>
<keyword evidence="8" id="KW-0902">Two-component regulatory system</keyword>
<feature type="domain" description="GAF" evidence="10">
    <location>
        <begin position="26"/>
        <end position="168"/>
    </location>
</feature>
<dbReference type="FunFam" id="3.30.565.10:FF:000078">
    <property type="entry name" value="Two-component sensor histidine kinase"/>
    <property type="match status" value="1"/>
</dbReference>
<protein>
    <recommendedName>
        <fullName evidence="2">histidine kinase</fullName>
        <ecNumber evidence="2">2.7.13.3</ecNumber>
    </recommendedName>
</protein>
<evidence type="ECO:0000259" key="12">
    <source>
        <dbReference type="SMART" id="SM00387"/>
    </source>
</evidence>
<organism evidence="15 16">
    <name type="scientific">Nitrospira tepida</name>
    <dbReference type="NCBI Taxonomy" id="2973512"/>
    <lineage>
        <taxon>Bacteria</taxon>
        <taxon>Pseudomonadati</taxon>
        <taxon>Nitrospirota</taxon>
        <taxon>Nitrospiria</taxon>
        <taxon>Nitrospirales</taxon>
        <taxon>Nitrospiraceae</taxon>
        <taxon>Nitrospira</taxon>
    </lineage>
</organism>
<dbReference type="PRINTS" id="PR00344">
    <property type="entry name" value="BCTRLSENSOR"/>
</dbReference>
<dbReference type="InterPro" id="IPR001610">
    <property type="entry name" value="PAC"/>
</dbReference>
<dbReference type="Gene3D" id="2.10.70.100">
    <property type="match status" value="1"/>
</dbReference>
<evidence type="ECO:0000256" key="4">
    <source>
        <dbReference type="ARBA" id="ARBA00022679"/>
    </source>
</evidence>
<dbReference type="Proteomes" id="UP001179121">
    <property type="component" value="Chromosome"/>
</dbReference>
<feature type="domain" description="PAS" evidence="11">
    <location>
        <begin position="442"/>
        <end position="508"/>
    </location>
</feature>
<name>A0AA86MXE1_9BACT</name>
<dbReference type="SUPFAM" id="SSF55781">
    <property type="entry name" value="GAF domain-like"/>
    <property type="match status" value="1"/>
</dbReference>
<feature type="domain" description="PAS" evidence="11">
    <location>
        <begin position="699"/>
        <end position="767"/>
    </location>
</feature>
<dbReference type="InterPro" id="IPR013767">
    <property type="entry name" value="PAS_fold"/>
</dbReference>
<evidence type="ECO:0000313" key="15">
    <source>
        <dbReference type="EMBL" id="CAI4030798.1"/>
    </source>
</evidence>
<evidence type="ECO:0000256" key="9">
    <source>
        <dbReference type="SAM" id="Coils"/>
    </source>
</evidence>
<dbReference type="SUPFAM" id="SSF52172">
    <property type="entry name" value="CheY-like"/>
    <property type="match status" value="2"/>
</dbReference>
<dbReference type="GO" id="GO:0006355">
    <property type="term" value="P:regulation of DNA-templated transcription"/>
    <property type="evidence" value="ECO:0007669"/>
    <property type="project" value="InterPro"/>
</dbReference>
<dbReference type="Gene3D" id="3.40.50.2300">
    <property type="match status" value="2"/>
</dbReference>
<evidence type="ECO:0000256" key="1">
    <source>
        <dbReference type="ARBA" id="ARBA00000085"/>
    </source>
</evidence>
<dbReference type="CDD" id="cd16922">
    <property type="entry name" value="HATPase_EvgS-ArcB-TorS-like"/>
    <property type="match status" value="1"/>
</dbReference>
<dbReference type="SUPFAM" id="SSF47384">
    <property type="entry name" value="Homodimeric domain of signal transducing histidine kinase"/>
    <property type="match status" value="1"/>
</dbReference>
<dbReference type="SMART" id="SM00065">
    <property type="entry name" value="GAF"/>
    <property type="match status" value="1"/>
</dbReference>
<dbReference type="InterPro" id="IPR036097">
    <property type="entry name" value="HisK_dim/P_sf"/>
</dbReference>
<feature type="domain" description="PAS" evidence="11">
    <location>
        <begin position="314"/>
        <end position="382"/>
    </location>
</feature>
<dbReference type="PANTHER" id="PTHR45339:SF1">
    <property type="entry name" value="HYBRID SIGNAL TRANSDUCTION HISTIDINE KINASE J"/>
    <property type="match status" value="1"/>
</dbReference>
<dbReference type="Pfam" id="PF02518">
    <property type="entry name" value="HATPase_c"/>
    <property type="match status" value="1"/>
</dbReference>
<dbReference type="NCBIfam" id="TIGR00229">
    <property type="entry name" value="sensory_box"/>
    <property type="match status" value="5"/>
</dbReference>
<keyword evidence="6" id="KW-0418">Kinase</keyword>
<dbReference type="Gene3D" id="3.30.565.10">
    <property type="entry name" value="Histidine kinase-like ATPase, C-terminal domain"/>
    <property type="match status" value="1"/>
</dbReference>
<proteinExistence type="predicted"/>
<dbReference type="GO" id="GO:0000155">
    <property type="term" value="F:phosphorelay sensor kinase activity"/>
    <property type="evidence" value="ECO:0007669"/>
    <property type="project" value="InterPro"/>
</dbReference>
<dbReference type="Gene3D" id="3.30.450.20">
    <property type="entry name" value="PAS domain"/>
    <property type="match status" value="5"/>
</dbReference>
<evidence type="ECO:0000259" key="14">
    <source>
        <dbReference type="SMART" id="SM00448"/>
    </source>
</evidence>
<evidence type="ECO:0000256" key="7">
    <source>
        <dbReference type="ARBA" id="ARBA00022840"/>
    </source>
</evidence>
<evidence type="ECO:0000256" key="2">
    <source>
        <dbReference type="ARBA" id="ARBA00012438"/>
    </source>
</evidence>
<keyword evidence="5" id="KW-0547">Nucleotide-binding</keyword>
<dbReference type="FunFam" id="1.10.287.130:FF:000002">
    <property type="entry name" value="Two-component osmosensing histidine kinase"/>
    <property type="match status" value="1"/>
</dbReference>
<dbReference type="InterPro" id="IPR013656">
    <property type="entry name" value="PAS_4"/>
</dbReference>
<evidence type="ECO:0000259" key="10">
    <source>
        <dbReference type="SMART" id="SM00065"/>
    </source>
</evidence>
<keyword evidence="4" id="KW-0808">Transferase</keyword>
<keyword evidence="7" id="KW-0067">ATP-binding</keyword>
<dbReference type="KEGG" id="nti:DNFV4_01228"/>
<dbReference type="PANTHER" id="PTHR45339">
    <property type="entry name" value="HYBRID SIGNAL TRANSDUCTION HISTIDINE KINASE J"/>
    <property type="match status" value="1"/>
</dbReference>
<dbReference type="Pfam" id="PF00989">
    <property type="entry name" value="PAS"/>
    <property type="match status" value="2"/>
</dbReference>
<keyword evidence="9" id="KW-0175">Coiled coil</keyword>
<dbReference type="InterPro" id="IPR000014">
    <property type="entry name" value="PAS"/>
</dbReference>
<feature type="coiled-coil region" evidence="9">
    <location>
        <begin position="295"/>
        <end position="322"/>
    </location>
</feature>
<evidence type="ECO:0000259" key="13">
    <source>
        <dbReference type="SMART" id="SM00388"/>
    </source>
</evidence>
<dbReference type="Pfam" id="PF01590">
    <property type="entry name" value="GAF"/>
    <property type="match status" value="1"/>
</dbReference>
<dbReference type="Gene3D" id="3.30.450.40">
    <property type="match status" value="1"/>
</dbReference>
<dbReference type="Pfam" id="PF00072">
    <property type="entry name" value="Response_reg"/>
    <property type="match status" value="2"/>
</dbReference>
<dbReference type="InterPro" id="IPR004358">
    <property type="entry name" value="Sig_transdc_His_kin-like_C"/>
</dbReference>
<evidence type="ECO:0000256" key="6">
    <source>
        <dbReference type="ARBA" id="ARBA00022777"/>
    </source>
</evidence>
<feature type="domain" description="Signal transduction histidine kinase dimerisation/phosphoacceptor" evidence="13">
    <location>
        <begin position="849"/>
        <end position="914"/>
    </location>
</feature>
<dbReference type="CDD" id="cd17546">
    <property type="entry name" value="REC_hyHK_CKI1_RcsC-like"/>
    <property type="match status" value="1"/>
</dbReference>
<dbReference type="SUPFAM" id="SSF55785">
    <property type="entry name" value="PYP-like sensor domain (PAS domain)"/>
    <property type="match status" value="5"/>
</dbReference>
<keyword evidence="16" id="KW-1185">Reference proteome</keyword>
<evidence type="ECO:0000256" key="8">
    <source>
        <dbReference type="ARBA" id="ARBA00023012"/>
    </source>
</evidence>
<dbReference type="CDD" id="cd00130">
    <property type="entry name" value="PAS"/>
    <property type="match status" value="5"/>
</dbReference>
<dbReference type="InterPro" id="IPR003594">
    <property type="entry name" value="HATPase_dom"/>
</dbReference>
<feature type="domain" description="PAS" evidence="11">
    <location>
        <begin position="570"/>
        <end position="637"/>
    </location>
</feature>
<feature type="domain" description="PAS" evidence="11">
    <location>
        <begin position="182"/>
        <end position="248"/>
    </location>
</feature>
<dbReference type="GO" id="GO:0005524">
    <property type="term" value="F:ATP binding"/>
    <property type="evidence" value="ECO:0007669"/>
    <property type="project" value="UniProtKB-KW"/>
</dbReference>
<dbReference type="Pfam" id="PF00512">
    <property type="entry name" value="HisKA"/>
    <property type="match status" value="1"/>
</dbReference>
<accession>A0AA86MXE1</accession>
<dbReference type="SMART" id="SM00448">
    <property type="entry name" value="REC"/>
    <property type="match status" value="2"/>
</dbReference>